<protein>
    <submittedName>
        <fullName evidence="3">Teichuronic acid biosynthesis glycosyltransferase TuaG</fullName>
        <ecNumber evidence="3">2.4.-.-</ecNumber>
    </submittedName>
</protein>
<keyword evidence="3" id="KW-0808">Transferase</keyword>
<dbReference type="InterPro" id="IPR029044">
    <property type="entry name" value="Nucleotide-diphossugar_trans"/>
</dbReference>
<name>A0ABS2SUL7_9BACI</name>
<evidence type="ECO:0000256" key="1">
    <source>
        <dbReference type="ARBA" id="ARBA00006739"/>
    </source>
</evidence>
<feature type="domain" description="Glycosyltransferase 2-like" evidence="2">
    <location>
        <begin position="8"/>
        <end position="141"/>
    </location>
</feature>
<dbReference type="RefSeq" id="WP_204466508.1">
    <property type="nucleotide sequence ID" value="NZ_JAFBCV010000007.1"/>
</dbReference>
<accession>A0ABS2SUL7</accession>
<organism evidence="3 4">
    <name type="scientific">Shouchella xiaoxiensis</name>
    <dbReference type="NCBI Taxonomy" id="766895"/>
    <lineage>
        <taxon>Bacteria</taxon>
        <taxon>Bacillati</taxon>
        <taxon>Bacillota</taxon>
        <taxon>Bacilli</taxon>
        <taxon>Bacillales</taxon>
        <taxon>Bacillaceae</taxon>
        <taxon>Shouchella</taxon>
    </lineage>
</organism>
<keyword evidence="3" id="KW-0328">Glycosyltransferase</keyword>
<keyword evidence="4" id="KW-1185">Reference proteome</keyword>
<dbReference type="Gene3D" id="3.90.550.10">
    <property type="entry name" value="Spore Coat Polysaccharide Biosynthesis Protein SpsA, Chain A"/>
    <property type="match status" value="1"/>
</dbReference>
<dbReference type="CDD" id="cd00761">
    <property type="entry name" value="Glyco_tranf_GTA_type"/>
    <property type="match status" value="1"/>
</dbReference>
<dbReference type="SUPFAM" id="SSF53448">
    <property type="entry name" value="Nucleotide-diphospho-sugar transferases"/>
    <property type="match status" value="1"/>
</dbReference>
<sequence length="250" mass="28830">MISQPLVSIITPVYNCEAFLPHTIESVLNQTYENWELLLINDASSDYSQTIAHAYTKRDSRIHLYHLPKNSGAAVARNEALQHANGKYVAFLDGDDLWKNEKLTRQVQFMEDNQYSFTFTGYRILKEDGTERAKVIQAPQRITYDQLLANTIIGCLTVMLNQEKLGKLQMPTLRTRQDLLLWLSILKKGTVAYGINEELAAYRKVGNSISSNKWKAAKQNWEIYRKHEELSLLKSCRVFCSYAWNGFKKL</sequence>
<dbReference type="EC" id="2.4.-.-" evidence="3"/>
<evidence type="ECO:0000259" key="2">
    <source>
        <dbReference type="Pfam" id="PF00535"/>
    </source>
</evidence>
<dbReference type="PANTHER" id="PTHR22916">
    <property type="entry name" value="GLYCOSYLTRANSFERASE"/>
    <property type="match status" value="1"/>
</dbReference>
<evidence type="ECO:0000313" key="4">
    <source>
        <dbReference type="Proteomes" id="UP001179280"/>
    </source>
</evidence>
<reference evidence="3" key="1">
    <citation type="submission" date="2021-01" db="EMBL/GenBank/DDBJ databases">
        <title>Genomic Encyclopedia of Type Strains, Phase IV (KMG-IV): sequencing the most valuable type-strain genomes for metagenomic binning, comparative biology and taxonomic classification.</title>
        <authorList>
            <person name="Goeker M."/>
        </authorList>
    </citation>
    <scope>NUCLEOTIDE SEQUENCE</scope>
    <source>
        <strain evidence="3">DSM 21943</strain>
    </source>
</reference>
<comment type="caution">
    <text evidence="3">The sequence shown here is derived from an EMBL/GenBank/DDBJ whole genome shotgun (WGS) entry which is preliminary data.</text>
</comment>
<evidence type="ECO:0000313" key="3">
    <source>
        <dbReference type="EMBL" id="MBM7839197.1"/>
    </source>
</evidence>
<comment type="similarity">
    <text evidence="1">Belongs to the glycosyltransferase 2 family.</text>
</comment>
<dbReference type="GO" id="GO:0016757">
    <property type="term" value="F:glycosyltransferase activity"/>
    <property type="evidence" value="ECO:0007669"/>
    <property type="project" value="UniProtKB-KW"/>
</dbReference>
<dbReference type="EMBL" id="JAFBCV010000007">
    <property type="protein sequence ID" value="MBM7839197.1"/>
    <property type="molecule type" value="Genomic_DNA"/>
</dbReference>
<dbReference type="Pfam" id="PF00535">
    <property type="entry name" value="Glycos_transf_2"/>
    <property type="match status" value="1"/>
</dbReference>
<dbReference type="InterPro" id="IPR001173">
    <property type="entry name" value="Glyco_trans_2-like"/>
</dbReference>
<dbReference type="PANTHER" id="PTHR22916:SF3">
    <property type="entry name" value="UDP-GLCNAC:BETAGAL BETA-1,3-N-ACETYLGLUCOSAMINYLTRANSFERASE-LIKE PROTEIN 1"/>
    <property type="match status" value="1"/>
</dbReference>
<dbReference type="Proteomes" id="UP001179280">
    <property type="component" value="Unassembled WGS sequence"/>
</dbReference>
<gene>
    <name evidence="3" type="ORF">JOC54_002468</name>
</gene>
<proteinExistence type="inferred from homology"/>